<dbReference type="InterPro" id="IPR005467">
    <property type="entry name" value="His_kinase_dom"/>
</dbReference>
<dbReference type="PANTHER" id="PTHR43304">
    <property type="entry name" value="PHYTOCHROME-LIKE PROTEIN CPH1"/>
    <property type="match status" value="1"/>
</dbReference>
<dbReference type="PROSITE" id="PS50113">
    <property type="entry name" value="PAC"/>
    <property type="match status" value="3"/>
</dbReference>
<dbReference type="PROSITE" id="PS50109">
    <property type="entry name" value="HIS_KIN"/>
    <property type="match status" value="1"/>
</dbReference>
<dbReference type="FunFam" id="3.30.565.10:FF:000006">
    <property type="entry name" value="Sensor histidine kinase WalK"/>
    <property type="match status" value="1"/>
</dbReference>
<dbReference type="InterPro" id="IPR029016">
    <property type="entry name" value="GAF-like_dom_sf"/>
</dbReference>
<reference evidence="7 8" key="1">
    <citation type="journal article" date="2019" name="Int. J. Syst. Evol. Microbiol.">
        <title>Capsulimonas corticalis gen. nov., sp. nov., an aerobic capsulated bacterium, of a novel bacterial order, Capsulimonadales ord. nov., of the class Armatimonadia of the phylum Armatimonadetes.</title>
        <authorList>
            <person name="Li J."/>
            <person name="Kudo C."/>
            <person name="Tonouchi A."/>
        </authorList>
    </citation>
    <scope>NUCLEOTIDE SEQUENCE [LARGE SCALE GENOMIC DNA]</scope>
    <source>
        <strain evidence="7 8">AX-7</strain>
    </source>
</reference>
<keyword evidence="4" id="KW-0808">Transferase</keyword>
<evidence type="ECO:0000256" key="2">
    <source>
        <dbReference type="ARBA" id="ARBA00012438"/>
    </source>
</evidence>
<dbReference type="SMART" id="SM00388">
    <property type="entry name" value="HisKA"/>
    <property type="match status" value="1"/>
</dbReference>
<evidence type="ECO:0000313" key="7">
    <source>
        <dbReference type="EMBL" id="BDI30382.1"/>
    </source>
</evidence>
<dbReference type="InterPro" id="IPR004358">
    <property type="entry name" value="Sig_transdc_His_kin-like_C"/>
</dbReference>
<keyword evidence="5" id="KW-0418">Kinase</keyword>
<accession>A0A402CVE8</accession>
<dbReference type="Gene3D" id="3.30.450.40">
    <property type="match status" value="1"/>
</dbReference>
<proteinExistence type="predicted"/>
<dbReference type="CDD" id="cd00082">
    <property type="entry name" value="HisKA"/>
    <property type="match status" value="1"/>
</dbReference>
<dbReference type="InterPro" id="IPR000014">
    <property type="entry name" value="PAS"/>
</dbReference>
<dbReference type="PANTHER" id="PTHR43304:SF1">
    <property type="entry name" value="PAC DOMAIN-CONTAINING PROTEIN"/>
    <property type="match status" value="1"/>
</dbReference>
<dbReference type="InterPro" id="IPR003018">
    <property type="entry name" value="GAF"/>
</dbReference>
<dbReference type="InterPro" id="IPR003594">
    <property type="entry name" value="HATPase_dom"/>
</dbReference>
<dbReference type="AlphaFoldDB" id="A0A402CVE8"/>
<dbReference type="InterPro" id="IPR013655">
    <property type="entry name" value="PAS_fold_3"/>
</dbReference>
<dbReference type="SMART" id="SM00086">
    <property type="entry name" value="PAC"/>
    <property type="match status" value="3"/>
</dbReference>
<dbReference type="SUPFAM" id="SSF47384">
    <property type="entry name" value="Homodimeric domain of signal transducing histidine kinase"/>
    <property type="match status" value="1"/>
</dbReference>
<dbReference type="PRINTS" id="PR00344">
    <property type="entry name" value="BCTRLSENSOR"/>
</dbReference>
<dbReference type="Pfam" id="PF08447">
    <property type="entry name" value="PAS_3"/>
    <property type="match status" value="2"/>
</dbReference>
<dbReference type="SMART" id="SM00091">
    <property type="entry name" value="PAS"/>
    <property type="match status" value="3"/>
</dbReference>
<sequence length="822" mass="92896">MKAPLHDDEANRIAALYQCQVLDSPAEDQYDDITRLAAHLCDVPIAAVSLVDTHRQFFKSNLGLDVRETSRDVSFCAHAILQPEMFVVQDAQTDERFADNPLVTGEPGIRFYAGVPLVTNDGHALGSLCVIDRVPRRLTEKQETALRLLARLVIGRLEANRQIAIREVMIAKRTSELEQANAALRVNEERFRFLADAMPQIVWTSDPSGNFDYYNQRWFDYTGMTLEETQGWGWKPALHPDDLQNCVDRWTHAYTTGEPYEVEHRFLRASDRVYRWHLGRALPMKNPAGEVMMWVGTCTDIDDFKQAQAALLRSHENLERRVEERTAELERQQKFTDAVLDNMTAAVIACDCDGVLTLSNQHAKTMHGMRPSNLHASDLSVQYELFTADGDRPLESHEIPLHRALNGEVITDIELQMASAEGGRRTILTSGQPIFDAGNNKLGAVVVVNDISERKAAEQTLRESKLRFKGAFDNAPIGIALVNPDGRWLRVNKALCDIVGYTEAELLAIDFQTITHPDDLDLDLSYLRQMLAGEIHYYEMEKRYLHKDGHIVWILLSVTLVRDPRDEPMYFISQIQDFSSRKAAEVQLVNQANELARSNAELEQFAYIASHDLQEPLRKVQTFGQRLQMKYGNALGDQGSDYIARMQNAASRMQLLIQDLLTLSRISTQPHPFVRVDLSEVAREVVADLEQAIEQSHGRVDLGALPEIHADPVQMRQVLQNLIGNSLKYRRPDVAPIVRVYAVAEGERWRIQISDNGIGFDESYTDRIFAPFQRLHTREEYDGAGMGLAICKKIIEHHHGVIAATSQMGIGSTFTLTIPTAH</sequence>
<dbReference type="CDD" id="cd00130">
    <property type="entry name" value="PAS"/>
    <property type="match status" value="2"/>
</dbReference>
<dbReference type="Gene3D" id="1.10.287.130">
    <property type="match status" value="1"/>
</dbReference>
<dbReference type="SUPFAM" id="SSF55781">
    <property type="entry name" value="GAF domain-like"/>
    <property type="match status" value="1"/>
</dbReference>
<dbReference type="EMBL" id="AP025739">
    <property type="protein sequence ID" value="BDI30382.1"/>
    <property type="molecule type" value="Genomic_DNA"/>
</dbReference>
<dbReference type="Pfam" id="PF08448">
    <property type="entry name" value="PAS_4"/>
    <property type="match status" value="1"/>
</dbReference>
<keyword evidence="3" id="KW-0597">Phosphoprotein</keyword>
<dbReference type="SMART" id="SM00065">
    <property type="entry name" value="GAF"/>
    <property type="match status" value="1"/>
</dbReference>
<name>A0A402CVE8_9BACT</name>
<dbReference type="NCBIfam" id="TIGR00229">
    <property type="entry name" value="sensory_box"/>
    <property type="match status" value="3"/>
</dbReference>
<evidence type="ECO:0000256" key="1">
    <source>
        <dbReference type="ARBA" id="ARBA00000085"/>
    </source>
</evidence>
<dbReference type="PROSITE" id="PS50112">
    <property type="entry name" value="PAS"/>
    <property type="match status" value="3"/>
</dbReference>
<dbReference type="InterPro" id="IPR036890">
    <property type="entry name" value="HATPase_C_sf"/>
</dbReference>
<protein>
    <recommendedName>
        <fullName evidence="2">histidine kinase</fullName>
        <ecNumber evidence="2">2.7.13.3</ecNumber>
    </recommendedName>
</protein>
<dbReference type="InterPro" id="IPR000700">
    <property type="entry name" value="PAS-assoc_C"/>
</dbReference>
<evidence type="ECO:0000256" key="6">
    <source>
        <dbReference type="ARBA" id="ARBA00023012"/>
    </source>
</evidence>
<organism evidence="7 8">
    <name type="scientific">Capsulimonas corticalis</name>
    <dbReference type="NCBI Taxonomy" id="2219043"/>
    <lineage>
        <taxon>Bacteria</taxon>
        <taxon>Bacillati</taxon>
        <taxon>Armatimonadota</taxon>
        <taxon>Armatimonadia</taxon>
        <taxon>Capsulimonadales</taxon>
        <taxon>Capsulimonadaceae</taxon>
        <taxon>Capsulimonas</taxon>
    </lineage>
</organism>
<comment type="catalytic activity">
    <reaction evidence="1">
        <text>ATP + protein L-histidine = ADP + protein N-phospho-L-histidine.</text>
        <dbReference type="EC" id="2.7.13.3"/>
    </reaction>
</comment>
<evidence type="ECO:0000256" key="4">
    <source>
        <dbReference type="ARBA" id="ARBA00022679"/>
    </source>
</evidence>
<dbReference type="InterPro" id="IPR035965">
    <property type="entry name" value="PAS-like_dom_sf"/>
</dbReference>
<dbReference type="FunFam" id="3.30.450.20:FF:000099">
    <property type="entry name" value="Sensory box sensor histidine kinase"/>
    <property type="match status" value="1"/>
</dbReference>
<dbReference type="InterPro" id="IPR013656">
    <property type="entry name" value="PAS_4"/>
</dbReference>
<dbReference type="Gene3D" id="3.30.450.20">
    <property type="entry name" value="PAS domain"/>
    <property type="match status" value="3"/>
</dbReference>
<dbReference type="Pfam" id="PF01590">
    <property type="entry name" value="GAF"/>
    <property type="match status" value="1"/>
</dbReference>
<gene>
    <name evidence="7" type="ORF">CCAX7_24330</name>
</gene>
<evidence type="ECO:0000256" key="5">
    <source>
        <dbReference type="ARBA" id="ARBA00022777"/>
    </source>
</evidence>
<evidence type="ECO:0000313" key="8">
    <source>
        <dbReference type="Proteomes" id="UP000287394"/>
    </source>
</evidence>
<dbReference type="GO" id="GO:0000155">
    <property type="term" value="F:phosphorelay sensor kinase activity"/>
    <property type="evidence" value="ECO:0007669"/>
    <property type="project" value="InterPro"/>
</dbReference>
<dbReference type="SUPFAM" id="SSF55785">
    <property type="entry name" value="PYP-like sensor domain (PAS domain)"/>
    <property type="match status" value="3"/>
</dbReference>
<dbReference type="InterPro" id="IPR003661">
    <property type="entry name" value="HisK_dim/P_dom"/>
</dbReference>
<dbReference type="EC" id="2.7.13.3" evidence="2"/>
<dbReference type="SMART" id="SM00387">
    <property type="entry name" value="HATPase_c"/>
    <property type="match status" value="1"/>
</dbReference>
<dbReference type="RefSeq" id="WP_119321341.1">
    <property type="nucleotide sequence ID" value="NZ_AP025739.1"/>
</dbReference>
<dbReference type="Pfam" id="PF00512">
    <property type="entry name" value="HisKA"/>
    <property type="match status" value="1"/>
</dbReference>
<dbReference type="Proteomes" id="UP000287394">
    <property type="component" value="Chromosome"/>
</dbReference>
<dbReference type="Pfam" id="PF02518">
    <property type="entry name" value="HATPase_c"/>
    <property type="match status" value="1"/>
</dbReference>
<dbReference type="OrthoDB" id="9778628at2"/>
<dbReference type="Gene3D" id="3.30.565.10">
    <property type="entry name" value="Histidine kinase-like ATPase, C-terminal domain"/>
    <property type="match status" value="1"/>
</dbReference>
<dbReference type="SUPFAM" id="SSF55874">
    <property type="entry name" value="ATPase domain of HSP90 chaperone/DNA topoisomerase II/histidine kinase"/>
    <property type="match status" value="1"/>
</dbReference>
<keyword evidence="8" id="KW-1185">Reference proteome</keyword>
<dbReference type="InterPro" id="IPR052162">
    <property type="entry name" value="Sensor_kinase/Photoreceptor"/>
</dbReference>
<dbReference type="InterPro" id="IPR036097">
    <property type="entry name" value="HisK_dim/P_sf"/>
</dbReference>
<keyword evidence="6" id="KW-0902">Two-component regulatory system</keyword>
<evidence type="ECO:0000256" key="3">
    <source>
        <dbReference type="ARBA" id="ARBA00022553"/>
    </source>
</evidence>
<dbReference type="InterPro" id="IPR001610">
    <property type="entry name" value="PAC"/>
</dbReference>
<dbReference type="KEGG" id="ccot:CCAX7_24330"/>